<reference evidence="3 4" key="1">
    <citation type="submission" date="2020-04" db="EMBL/GenBank/DDBJ databases">
        <authorList>
            <person name="Hitch T.C.A."/>
            <person name="Wylensek D."/>
            <person name="Clavel T."/>
        </authorList>
    </citation>
    <scope>NUCLEOTIDE SEQUENCE [LARGE SCALE GENOMIC DNA]</scope>
    <source>
        <strain evidence="3 4">COR2-253-APC-1A</strain>
    </source>
</reference>
<dbReference type="Pfam" id="PF16387">
    <property type="entry name" value="DUF4996"/>
    <property type="match status" value="1"/>
</dbReference>
<proteinExistence type="predicted"/>
<protein>
    <submittedName>
        <fullName evidence="3">Glycerophosphodiester phosphodiesterase family protein</fullName>
    </submittedName>
</protein>
<dbReference type="CDD" id="cd08566">
    <property type="entry name" value="GDPD_AtGDE_like"/>
    <property type="match status" value="1"/>
</dbReference>
<name>A0A848AUR5_9BACT</name>
<evidence type="ECO:0000313" key="3">
    <source>
        <dbReference type="EMBL" id="NMD85847.1"/>
    </source>
</evidence>
<feature type="domain" description="GP-PDE" evidence="1">
    <location>
        <begin position="24"/>
        <end position="117"/>
    </location>
</feature>
<evidence type="ECO:0000313" key="4">
    <source>
        <dbReference type="Proteomes" id="UP000576225"/>
    </source>
</evidence>
<dbReference type="InterPro" id="IPR032160">
    <property type="entry name" value="DUF4996"/>
</dbReference>
<organism evidence="3 4">
    <name type="scientific">Victivallis vadensis</name>
    <dbReference type="NCBI Taxonomy" id="172901"/>
    <lineage>
        <taxon>Bacteria</taxon>
        <taxon>Pseudomonadati</taxon>
        <taxon>Lentisphaerota</taxon>
        <taxon>Lentisphaeria</taxon>
        <taxon>Victivallales</taxon>
        <taxon>Victivallaceae</taxon>
        <taxon>Victivallis</taxon>
    </lineage>
</organism>
<evidence type="ECO:0000259" key="1">
    <source>
        <dbReference type="Pfam" id="PF03009"/>
    </source>
</evidence>
<dbReference type="PANTHER" id="PTHR46211:SF14">
    <property type="entry name" value="GLYCEROPHOSPHODIESTER PHOSPHODIESTERASE"/>
    <property type="match status" value="1"/>
</dbReference>
<feature type="domain" description="DUF4996" evidence="2">
    <location>
        <begin position="171"/>
        <end position="276"/>
    </location>
</feature>
<dbReference type="Pfam" id="PF03009">
    <property type="entry name" value="GDPD"/>
    <property type="match status" value="1"/>
</dbReference>
<dbReference type="EMBL" id="JABAEW010000006">
    <property type="protein sequence ID" value="NMD85847.1"/>
    <property type="molecule type" value="Genomic_DNA"/>
</dbReference>
<dbReference type="InterPro" id="IPR017946">
    <property type="entry name" value="PLC-like_Pdiesterase_TIM-brl"/>
</dbReference>
<dbReference type="PANTHER" id="PTHR46211">
    <property type="entry name" value="GLYCEROPHOSPHORYL DIESTER PHOSPHODIESTERASE"/>
    <property type="match status" value="1"/>
</dbReference>
<dbReference type="RefSeq" id="WP_168961768.1">
    <property type="nucleotide sequence ID" value="NZ_CAJKCJ010000103.1"/>
</dbReference>
<gene>
    <name evidence="3" type="ORF">HF882_04540</name>
</gene>
<accession>A0A848AUR5</accession>
<dbReference type="GO" id="GO:0008081">
    <property type="term" value="F:phosphoric diester hydrolase activity"/>
    <property type="evidence" value="ECO:0007669"/>
    <property type="project" value="InterPro"/>
</dbReference>
<comment type="caution">
    <text evidence="3">The sequence shown here is derived from an EMBL/GenBank/DDBJ whole genome shotgun (WGS) entry which is preliminary data.</text>
</comment>
<dbReference type="Gene3D" id="3.20.20.190">
    <property type="entry name" value="Phosphatidylinositol (PI) phosphodiesterase"/>
    <property type="match status" value="1"/>
</dbReference>
<evidence type="ECO:0000259" key="2">
    <source>
        <dbReference type="Pfam" id="PF16387"/>
    </source>
</evidence>
<sequence>MNALSLRKSLDELIGRRQVLVAVHRGIACGDIMENTADGFRAAWASGGDIAEMDVVRSSDGVYYCLHDGMEPRLVGECGHLDTLSSAEIDQLEYFNMSRTPAGRVERLEEVLAALRGRGLLNIDRSWRYWRDGFLDRLAASEMSGQLILKCPALDAGALDALEACGHPFLFMPIVGSAGQWRAIRERKLNFVGAELLFADEENELLTPEFQAEFHDAGLFLWGNAICLGRKQYNLSAFRDDRGAVLEDAASHWGWLIDHGFRVIQTDFPALLYSYLASRYPGSRTELCPAEVREAHWRRPERKESIACSGRITA</sequence>
<dbReference type="InterPro" id="IPR030395">
    <property type="entry name" value="GP_PDE_dom"/>
</dbReference>
<dbReference type="GO" id="GO:0006629">
    <property type="term" value="P:lipid metabolic process"/>
    <property type="evidence" value="ECO:0007669"/>
    <property type="project" value="InterPro"/>
</dbReference>
<dbReference type="SUPFAM" id="SSF51695">
    <property type="entry name" value="PLC-like phosphodiesterases"/>
    <property type="match status" value="1"/>
</dbReference>
<dbReference type="AlphaFoldDB" id="A0A848AUR5"/>
<dbReference type="Proteomes" id="UP000576225">
    <property type="component" value="Unassembled WGS sequence"/>
</dbReference>